<feature type="domain" description="HTH cro/C1-type" evidence="1">
    <location>
        <begin position="58"/>
        <end position="115"/>
    </location>
</feature>
<protein>
    <submittedName>
        <fullName evidence="2">Helix-turn-helix domain protein</fullName>
    </submittedName>
</protein>
<dbReference type="SUPFAM" id="SSF47413">
    <property type="entry name" value="lambda repressor-like DNA-binding domains"/>
    <property type="match status" value="1"/>
</dbReference>
<dbReference type="InterPro" id="IPR010982">
    <property type="entry name" value="Lambda_DNA-bd_dom_sf"/>
</dbReference>
<name>A0A8S5UWY1_9CAUD</name>
<dbReference type="GO" id="GO:0003677">
    <property type="term" value="F:DNA binding"/>
    <property type="evidence" value="ECO:0007669"/>
    <property type="project" value="InterPro"/>
</dbReference>
<dbReference type="SMART" id="SM00530">
    <property type="entry name" value="HTH_XRE"/>
    <property type="match status" value="1"/>
</dbReference>
<evidence type="ECO:0000313" key="2">
    <source>
        <dbReference type="EMBL" id="DAF98989.1"/>
    </source>
</evidence>
<dbReference type="EMBL" id="BK016159">
    <property type="protein sequence ID" value="DAF98989.1"/>
    <property type="molecule type" value="Genomic_DNA"/>
</dbReference>
<dbReference type="Pfam" id="PF01381">
    <property type="entry name" value="HTH_3"/>
    <property type="match status" value="1"/>
</dbReference>
<sequence>MRYRIVYSRNGLPMTQYADTHEDAMRIANRFAMCGYTVDVWEEVEKGVRETVDVDNRLKSARQKAGLSQAQLAEKVGVSVKTIQDYEQKRKSLAAARADTVIKMASVLKVWPAYLIKDGK</sequence>
<dbReference type="PROSITE" id="PS50943">
    <property type="entry name" value="HTH_CROC1"/>
    <property type="match status" value="1"/>
</dbReference>
<dbReference type="InterPro" id="IPR001387">
    <property type="entry name" value="Cro/C1-type_HTH"/>
</dbReference>
<organism evidence="2">
    <name type="scientific">Siphoviridae sp. ctDmR33</name>
    <dbReference type="NCBI Taxonomy" id="2825389"/>
    <lineage>
        <taxon>Viruses</taxon>
        <taxon>Duplodnaviria</taxon>
        <taxon>Heunggongvirae</taxon>
        <taxon>Uroviricota</taxon>
        <taxon>Caudoviricetes</taxon>
    </lineage>
</organism>
<reference evidence="2" key="1">
    <citation type="journal article" date="2021" name="Proc. Natl. Acad. Sci. U.S.A.">
        <title>A Catalog of Tens of Thousands of Viruses from Human Metagenomes Reveals Hidden Associations with Chronic Diseases.</title>
        <authorList>
            <person name="Tisza M.J."/>
            <person name="Buck C.B."/>
        </authorList>
    </citation>
    <scope>NUCLEOTIDE SEQUENCE</scope>
    <source>
        <strain evidence="2">CtDmR33</strain>
    </source>
</reference>
<dbReference type="Gene3D" id="1.10.260.40">
    <property type="entry name" value="lambda repressor-like DNA-binding domains"/>
    <property type="match status" value="1"/>
</dbReference>
<evidence type="ECO:0000259" key="1">
    <source>
        <dbReference type="PROSITE" id="PS50943"/>
    </source>
</evidence>
<proteinExistence type="predicted"/>
<accession>A0A8S5UWY1</accession>
<dbReference type="CDD" id="cd00093">
    <property type="entry name" value="HTH_XRE"/>
    <property type="match status" value="1"/>
</dbReference>